<dbReference type="Proteomes" id="UP000355283">
    <property type="component" value="Unassembled WGS sequence"/>
</dbReference>
<evidence type="ECO:0000313" key="2">
    <source>
        <dbReference type="EMBL" id="TFJ84702.1"/>
    </source>
</evidence>
<comment type="caution">
    <text evidence="2">The sequence shown here is derived from an EMBL/GenBank/DDBJ whole genome shotgun (WGS) entry which is preliminary data.</text>
</comment>
<gene>
    <name evidence="2" type="ORF">NSK_004166</name>
</gene>
<name>A0A4D9CZ86_9STRA</name>
<evidence type="ECO:0000256" key="1">
    <source>
        <dbReference type="SAM" id="MobiDB-lite"/>
    </source>
</evidence>
<dbReference type="OrthoDB" id="164025at2759"/>
<sequence length="245" mass="26834">MSAYDDPDGMLSGDSMEEEEEEEEQEGGGPARSALEESIKRKGMNSYYYAHSRKNDAPAWDGQATPRLMSSVATAPDPLDHPEPIRTYAWSDGEKHVKDRGTSSHAPKSTSWCPRNLPLPASPPSQARSKRRLPLPSPLAADPRLPEASHTQTRPACSTTAKATPCRRHSSTENDHVPESRSKPVRFPSQRPRRRPQAGTGVRWERGEALALARVGEEAGEEEVRVVLPVSGSRVKACKKLVLGA</sequence>
<reference evidence="2 3" key="1">
    <citation type="submission" date="2019-01" db="EMBL/GenBank/DDBJ databases">
        <title>Nuclear Genome Assembly of the Microalgal Biofuel strain Nannochloropsis salina CCMP1776.</title>
        <authorList>
            <person name="Hovde B."/>
        </authorList>
    </citation>
    <scope>NUCLEOTIDE SEQUENCE [LARGE SCALE GENOMIC DNA]</scope>
    <source>
        <strain evidence="2 3">CCMP1776</strain>
    </source>
</reference>
<keyword evidence="3" id="KW-1185">Reference proteome</keyword>
<feature type="compositionally biased region" description="Polar residues" evidence="1">
    <location>
        <begin position="149"/>
        <end position="162"/>
    </location>
</feature>
<evidence type="ECO:0000313" key="3">
    <source>
        <dbReference type="Proteomes" id="UP000355283"/>
    </source>
</evidence>
<protein>
    <submittedName>
        <fullName evidence="2">Uncharacterized protein</fullName>
    </submittedName>
</protein>
<feature type="compositionally biased region" description="Acidic residues" evidence="1">
    <location>
        <begin position="15"/>
        <end position="26"/>
    </location>
</feature>
<feature type="compositionally biased region" description="Polar residues" evidence="1">
    <location>
        <begin position="103"/>
        <end position="113"/>
    </location>
</feature>
<proteinExistence type="predicted"/>
<dbReference type="EMBL" id="SDOX01000018">
    <property type="protein sequence ID" value="TFJ84702.1"/>
    <property type="molecule type" value="Genomic_DNA"/>
</dbReference>
<organism evidence="2 3">
    <name type="scientific">Nannochloropsis salina CCMP1776</name>
    <dbReference type="NCBI Taxonomy" id="1027361"/>
    <lineage>
        <taxon>Eukaryota</taxon>
        <taxon>Sar</taxon>
        <taxon>Stramenopiles</taxon>
        <taxon>Ochrophyta</taxon>
        <taxon>Eustigmatophyceae</taxon>
        <taxon>Eustigmatales</taxon>
        <taxon>Monodopsidaceae</taxon>
        <taxon>Microchloropsis</taxon>
        <taxon>Microchloropsis salina</taxon>
    </lineage>
</organism>
<feature type="region of interest" description="Disordered" evidence="1">
    <location>
        <begin position="68"/>
        <end position="202"/>
    </location>
</feature>
<feature type="compositionally biased region" description="Basic and acidic residues" evidence="1">
    <location>
        <begin position="170"/>
        <end position="182"/>
    </location>
</feature>
<feature type="compositionally biased region" description="Basic and acidic residues" evidence="1">
    <location>
        <begin position="92"/>
        <end position="102"/>
    </location>
</feature>
<accession>A0A4D9CZ86</accession>
<feature type="region of interest" description="Disordered" evidence="1">
    <location>
        <begin position="1"/>
        <end position="38"/>
    </location>
</feature>
<dbReference type="AlphaFoldDB" id="A0A4D9CZ86"/>